<feature type="domain" description="Aspartate/homoserine dehydrogenase NAD-binding" evidence="8">
    <location>
        <begin position="22"/>
        <end position="133"/>
    </location>
</feature>
<name>A0A1M5SF24_9BRAD</name>
<comment type="catalytic activity">
    <reaction evidence="6">
        <text>L-aspartate + NADP(+) + H2O = oxaloacetate + NH4(+) + NADPH + H(+)</text>
        <dbReference type="Rhea" id="RHEA:11784"/>
        <dbReference type="ChEBI" id="CHEBI:15377"/>
        <dbReference type="ChEBI" id="CHEBI:15378"/>
        <dbReference type="ChEBI" id="CHEBI:16452"/>
        <dbReference type="ChEBI" id="CHEBI:28938"/>
        <dbReference type="ChEBI" id="CHEBI:29991"/>
        <dbReference type="ChEBI" id="CHEBI:57783"/>
        <dbReference type="ChEBI" id="CHEBI:58349"/>
        <dbReference type="EC" id="1.4.1.21"/>
    </reaction>
</comment>
<comment type="pathway">
    <text evidence="6">Cofactor biosynthesis; NAD(+) biosynthesis; iminoaspartate from L-aspartate (dehydrogenase route): step 1/1.</text>
</comment>
<dbReference type="GO" id="GO:0051287">
    <property type="term" value="F:NAD binding"/>
    <property type="evidence" value="ECO:0007669"/>
    <property type="project" value="UniProtKB-UniRule"/>
</dbReference>
<dbReference type="PANTHER" id="PTHR31873:SF6">
    <property type="entry name" value="ASPARTATE DEHYDROGENASE DOMAIN-CONTAINING PROTEIN"/>
    <property type="match status" value="1"/>
</dbReference>
<dbReference type="EMBL" id="LT670818">
    <property type="protein sequence ID" value="SHH37020.1"/>
    <property type="molecule type" value="Genomic_DNA"/>
</dbReference>
<evidence type="ECO:0000256" key="3">
    <source>
        <dbReference type="ARBA" id="ARBA00022857"/>
    </source>
</evidence>
<dbReference type="NCBIfam" id="NF009825">
    <property type="entry name" value="PRK13302.1"/>
    <property type="match status" value="1"/>
</dbReference>
<dbReference type="UniPathway" id="UPA00253">
    <property type="reaction ID" value="UER00456"/>
</dbReference>
<dbReference type="RefSeq" id="WP_079570194.1">
    <property type="nucleotide sequence ID" value="NZ_LT670818.1"/>
</dbReference>
<keyword evidence="5 6" id="KW-0520">NAD</keyword>
<proteinExistence type="inferred from homology"/>
<dbReference type="InterPro" id="IPR002811">
    <property type="entry name" value="Asp_DH"/>
</dbReference>
<dbReference type="Proteomes" id="UP000190675">
    <property type="component" value="Chromosome I"/>
</dbReference>
<keyword evidence="4 6" id="KW-0560">Oxidoreductase</keyword>
<dbReference type="Gene3D" id="3.40.50.720">
    <property type="entry name" value="NAD(P)-binding Rossmann-like Domain"/>
    <property type="match status" value="1"/>
</dbReference>
<organism evidence="9 10">
    <name type="scientific">Bradyrhizobium erythrophlei</name>
    <dbReference type="NCBI Taxonomy" id="1437360"/>
    <lineage>
        <taxon>Bacteria</taxon>
        <taxon>Pseudomonadati</taxon>
        <taxon>Pseudomonadota</taxon>
        <taxon>Alphaproteobacteria</taxon>
        <taxon>Hyphomicrobiales</taxon>
        <taxon>Nitrobacteraceae</taxon>
        <taxon>Bradyrhizobium</taxon>
    </lineage>
</organism>
<dbReference type="InterPro" id="IPR005106">
    <property type="entry name" value="Asp/hSer_DH_NAD-bd"/>
</dbReference>
<dbReference type="PANTHER" id="PTHR31873">
    <property type="entry name" value="L-ASPARTATE DEHYDROGENASE-RELATED"/>
    <property type="match status" value="1"/>
</dbReference>
<feature type="domain" description="Aspartate dehydrogenase" evidence="7">
    <location>
        <begin position="182"/>
        <end position="269"/>
    </location>
</feature>
<dbReference type="InterPro" id="IPR036291">
    <property type="entry name" value="NAD(P)-bd_dom_sf"/>
</dbReference>
<dbReference type="OrthoDB" id="8456681at2"/>
<evidence type="ECO:0000313" key="10">
    <source>
        <dbReference type="Proteomes" id="UP000190675"/>
    </source>
</evidence>
<evidence type="ECO:0000256" key="5">
    <source>
        <dbReference type="ARBA" id="ARBA00023027"/>
    </source>
</evidence>
<dbReference type="GO" id="GO:0016639">
    <property type="term" value="F:oxidoreductase activity, acting on the CH-NH2 group of donors, NAD or NADP as acceptor"/>
    <property type="evidence" value="ECO:0007669"/>
    <property type="project" value="UniProtKB-UniRule"/>
</dbReference>
<dbReference type="InterPro" id="IPR011182">
    <property type="entry name" value="L-Asp_DH"/>
</dbReference>
<dbReference type="SUPFAM" id="SSF55347">
    <property type="entry name" value="Glyceraldehyde-3-phosphate dehydrogenase-like, C-terminal domain"/>
    <property type="match status" value="1"/>
</dbReference>
<comment type="catalytic activity">
    <reaction evidence="6">
        <text>L-aspartate + NAD(+) + H2O = oxaloacetate + NH4(+) + NADH + H(+)</text>
        <dbReference type="Rhea" id="RHEA:11788"/>
        <dbReference type="ChEBI" id="CHEBI:15377"/>
        <dbReference type="ChEBI" id="CHEBI:15378"/>
        <dbReference type="ChEBI" id="CHEBI:16452"/>
        <dbReference type="ChEBI" id="CHEBI:28938"/>
        <dbReference type="ChEBI" id="CHEBI:29991"/>
        <dbReference type="ChEBI" id="CHEBI:57540"/>
        <dbReference type="ChEBI" id="CHEBI:57945"/>
        <dbReference type="EC" id="1.4.1.21"/>
    </reaction>
</comment>
<reference evidence="9 10" key="1">
    <citation type="submission" date="2016-11" db="EMBL/GenBank/DDBJ databases">
        <authorList>
            <person name="Jaros S."/>
            <person name="Januszkiewicz K."/>
            <person name="Wedrychowicz H."/>
        </authorList>
    </citation>
    <scope>NUCLEOTIDE SEQUENCE [LARGE SCALE GENOMIC DNA]</scope>
    <source>
        <strain evidence="9 10">GAS242</strain>
    </source>
</reference>
<keyword evidence="3 6" id="KW-0521">NADP</keyword>
<feature type="binding site" evidence="6">
    <location>
        <position position="204"/>
    </location>
    <ligand>
        <name>NAD(+)</name>
        <dbReference type="ChEBI" id="CHEBI:57540"/>
    </ligand>
</feature>
<dbReference type="GO" id="GO:0033735">
    <property type="term" value="F:aspartate dehydrogenase [NAD(P)+] activity"/>
    <property type="evidence" value="ECO:0007669"/>
    <property type="project" value="UniProtKB-EC"/>
</dbReference>
<evidence type="ECO:0000256" key="6">
    <source>
        <dbReference type="HAMAP-Rule" id="MF_01265"/>
    </source>
</evidence>
<dbReference type="PIRSF" id="PIRSF005227">
    <property type="entry name" value="Asp_dh_NAD_syn"/>
    <property type="match status" value="1"/>
</dbReference>
<dbReference type="GO" id="GO:0050661">
    <property type="term" value="F:NADP binding"/>
    <property type="evidence" value="ECO:0007669"/>
    <property type="project" value="UniProtKB-UniRule"/>
</dbReference>
<comment type="miscellaneous">
    <text evidence="6">The iminoaspartate product is unstable in aqueous solution and can decompose to oxaloacetate and ammonia.</text>
</comment>
<sequence>MTDISHQVQKKEPQPQRVALAGLGTVGWTIAQALDRGAIEGCILAAVAVRDVEKATRELSTLSFPPAIVASLGALEAHADLVVECAPAHHLRSIVEPFLEAGKTAIVLSSGALLDNEDLIDLARVNGGQIVVPTGALIGLDAVAAAAEGTIRSVRMVTRKPVRGLLGAPYLVEHNIEIADIREARLIFRGTPREAAKGFPANLNVAVALSLAGIGADRTVLEIWADPALERNTHRIEVEADSASFSMSIENVPTDTNPKTGRITALSVISYLRKLKAPLRVGS</sequence>
<dbReference type="AlphaFoldDB" id="A0A1M5SF24"/>
<feature type="binding site" evidence="6">
    <location>
        <position position="136"/>
    </location>
    <ligand>
        <name>NAD(+)</name>
        <dbReference type="ChEBI" id="CHEBI:57540"/>
    </ligand>
</feature>
<protein>
    <recommendedName>
        <fullName evidence="6">L-aspartate dehydrogenase</fullName>
        <ecNumber evidence="6">1.4.1.21</ecNumber>
    </recommendedName>
</protein>
<dbReference type="InterPro" id="IPR020626">
    <property type="entry name" value="Asp_DH_prok"/>
</dbReference>
<dbReference type="Gene3D" id="3.30.360.10">
    <property type="entry name" value="Dihydrodipicolinate Reductase, domain 2"/>
    <property type="match status" value="1"/>
</dbReference>
<evidence type="ECO:0000259" key="8">
    <source>
        <dbReference type="Pfam" id="PF03447"/>
    </source>
</evidence>
<evidence type="ECO:0000256" key="2">
    <source>
        <dbReference type="ARBA" id="ARBA00022642"/>
    </source>
</evidence>
<dbReference type="SUPFAM" id="SSF51735">
    <property type="entry name" value="NAD(P)-binding Rossmann-fold domains"/>
    <property type="match status" value="1"/>
</dbReference>
<dbReference type="GO" id="GO:0009435">
    <property type="term" value="P:NAD+ biosynthetic process"/>
    <property type="evidence" value="ECO:0007669"/>
    <property type="project" value="UniProtKB-UniRule"/>
</dbReference>
<dbReference type="HAMAP" id="MF_01265">
    <property type="entry name" value="NadX"/>
    <property type="match status" value="1"/>
</dbReference>
<evidence type="ECO:0000259" key="7">
    <source>
        <dbReference type="Pfam" id="PF01958"/>
    </source>
</evidence>
<evidence type="ECO:0000256" key="1">
    <source>
        <dbReference type="ARBA" id="ARBA00008331"/>
    </source>
</evidence>
<evidence type="ECO:0000256" key="4">
    <source>
        <dbReference type="ARBA" id="ARBA00023002"/>
    </source>
</evidence>
<evidence type="ECO:0000313" key="9">
    <source>
        <dbReference type="EMBL" id="SHH37020.1"/>
    </source>
</evidence>
<comment type="similarity">
    <text evidence="1 6">Belongs to the L-aspartate dehydrogenase family.</text>
</comment>
<accession>A0A1M5SF24</accession>
<dbReference type="Pfam" id="PF03447">
    <property type="entry name" value="NAD_binding_3"/>
    <property type="match status" value="1"/>
</dbReference>
<dbReference type="EC" id="1.4.1.21" evidence="6"/>
<feature type="active site" evidence="6">
    <location>
        <position position="234"/>
    </location>
</feature>
<gene>
    <name evidence="6" type="primary">nadX</name>
    <name evidence="9" type="ORF">SAMN05444169_7103</name>
</gene>
<dbReference type="Pfam" id="PF01958">
    <property type="entry name" value="Asp_DH_C"/>
    <property type="match status" value="1"/>
</dbReference>
<keyword evidence="2 6" id="KW-0662">Pyridine nucleotide biosynthesis</keyword>
<comment type="function">
    <text evidence="6">Specifically catalyzes the NAD or NADP-dependent dehydrogenation of L-aspartate to iminoaspartate.</text>
</comment>